<sequence>MREGVIVVVTLRVCVCRHFGIQSRGAAGKTVRVGRVTSTAISGWFDMAPKMSKLAKAPRYSWGKPGTGPGMNMRDLKQPPLSQMARISVHRMGGQSGLVVEKEPPQMQRPWQDVGCKDNAVDEVGSLISYMFKHLMRTRCLAPLLPGN</sequence>
<comment type="caution">
    <text evidence="1">The sequence shown here is derived from an EMBL/GenBank/DDBJ whole genome shotgun (WGS) entry which is preliminary data.</text>
</comment>
<accession>A0AAV7VGX9</accession>
<keyword evidence="2" id="KW-1185">Reference proteome</keyword>
<evidence type="ECO:0000313" key="2">
    <source>
        <dbReference type="Proteomes" id="UP001066276"/>
    </source>
</evidence>
<evidence type="ECO:0000313" key="1">
    <source>
        <dbReference type="EMBL" id="KAJ1200563.1"/>
    </source>
</evidence>
<dbReference type="Proteomes" id="UP001066276">
    <property type="component" value="Chromosome 2_1"/>
</dbReference>
<dbReference type="AlphaFoldDB" id="A0AAV7VGX9"/>
<name>A0AAV7VGX9_PLEWA</name>
<organism evidence="1 2">
    <name type="scientific">Pleurodeles waltl</name>
    <name type="common">Iberian ribbed newt</name>
    <dbReference type="NCBI Taxonomy" id="8319"/>
    <lineage>
        <taxon>Eukaryota</taxon>
        <taxon>Metazoa</taxon>
        <taxon>Chordata</taxon>
        <taxon>Craniata</taxon>
        <taxon>Vertebrata</taxon>
        <taxon>Euteleostomi</taxon>
        <taxon>Amphibia</taxon>
        <taxon>Batrachia</taxon>
        <taxon>Caudata</taxon>
        <taxon>Salamandroidea</taxon>
        <taxon>Salamandridae</taxon>
        <taxon>Pleurodelinae</taxon>
        <taxon>Pleurodeles</taxon>
    </lineage>
</organism>
<reference evidence="1" key="1">
    <citation type="journal article" date="2022" name="bioRxiv">
        <title>Sequencing and chromosome-scale assembly of the giantPleurodeles waltlgenome.</title>
        <authorList>
            <person name="Brown T."/>
            <person name="Elewa A."/>
            <person name="Iarovenko S."/>
            <person name="Subramanian E."/>
            <person name="Araus A.J."/>
            <person name="Petzold A."/>
            <person name="Susuki M."/>
            <person name="Suzuki K.-i.T."/>
            <person name="Hayashi T."/>
            <person name="Toyoda A."/>
            <person name="Oliveira C."/>
            <person name="Osipova E."/>
            <person name="Leigh N.D."/>
            <person name="Simon A."/>
            <person name="Yun M.H."/>
        </authorList>
    </citation>
    <scope>NUCLEOTIDE SEQUENCE</scope>
    <source>
        <strain evidence="1">20211129_DDA</strain>
        <tissue evidence="1">Liver</tissue>
    </source>
</reference>
<proteinExistence type="predicted"/>
<protein>
    <submittedName>
        <fullName evidence="1">Uncharacterized protein</fullName>
    </submittedName>
</protein>
<gene>
    <name evidence="1" type="ORF">NDU88_004386</name>
</gene>
<dbReference type="EMBL" id="JANPWB010000003">
    <property type="protein sequence ID" value="KAJ1200563.1"/>
    <property type="molecule type" value="Genomic_DNA"/>
</dbReference>